<dbReference type="PANTHER" id="PTHR43206:SF1">
    <property type="entry name" value="4-AMINOBUTYRATE AMINOTRANSFERASE, MITOCHONDRIAL"/>
    <property type="match status" value="1"/>
</dbReference>
<gene>
    <name evidence="6" type="ORF">OTU49_002460</name>
</gene>
<reference evidence="6 7" key="1">
    <citation type="journal article" date="2024" name="BMC Genomics">
        <title>Genome assembly of redclaw crayfish (Cherax quadricarinatus) provides insights into its immune adaptation and hypoxia tolerance.</title>
        <authorList>
            <person name="Liu Z."/>
            <person name="Zheng J."/>
            <person name="Li H."/>
            <person name="Fang K."/>
            <person name="Wang S."/>
            <person name="He J."/>
            <person name="Zhou D."/>
            <person name="Weng S."/>
            <person name="Chi M."/>
            <person name="Gu Z."/>
            <person name="He J."/>
            <person name="Li F."/>
            <person name="Wang M."/>
        </authorList>
    </citation>
    <scope>NUCLEOTIDE SEQUENCE [LARGE SCALE GENOMIC DNA]</scope>
    <source>
        <strain evidence="6">ZL_2023a</strain>
    </source>
</reference>
<keyword evidence="4" id="KW-0808">Transferase</keyword>
<keyword evidence="5" id="KW-0663">Pyridoxal phosphate</keyword>
<evidence type="ECO:0008006" key="8">
    <source>
        <dbReference type="Google" id="ProtNLM"/>
    </source>
</evidence>
<dbReference type="EMBL" id="JARKIK010000031">
    <property type="protein sequence ID" value="KAK8741037.1"/>
    <property type="molecule type" value="Genomic_DNA"/>
</dbReference>
<accession>A0AAW0XAV7</accession>
<evidence type="ECO:0000256" key="2">
    <source>
        <dbReference type="ARBA" id="ARBA00008954"/>
    </source>
</evidence>
<dbReference type="InterPro" id="IPR015422">
    <property type="entry name" value="PyrdxlP-dep_Trfase_small"/>
</dbReference>
<evidence type="ECO:0000256" key="5">
    <source>
        <dbReference type="ARBA" id="ARBA00022898"/>
    </source>
</evidence>
<keyword evidence="3" id="KW-0032">Aminotransferase</keyword>
<organism evidence="6 7">
    <name type="scientific">Cherax quadricarinatus</name>
    <name type="common">Australian red claw crayfish</name>
    <dbReference type="NCBI Taxonomy" id="27406"/>
    <lineage>
        <taxon>Eukaryota</taxon>
        <taxon>Metazoa</taxon>
        <taxon>Ecdysozoa</taxon>
        <taxon>Arthropoda</taxon>
        <taxon>Crustacea</taxon>
        <taxon>Multicrustacea</taxon>
        <taxon>Malacostraca</taxon>
        <taxon>Eumalacostraca</taxon>
        <taxon>Eucarida</taxon>
        <taxon>Decapoda</taxon>
        <taxon>Pleocyemata</taxon>
        <taxon>Astacidea</taxon>
        <taxon>Parastacoidea</taxon>
        <taxon>Parastacidae</taxon>
        <taxon>Cherax</taxon>
    </lineage>
</organism>
<name>A0AAW0XAV7_CHEQU</name>
<sequence length="181" mass="20358">TGAAFLLDEVQTGCGPTGKFWCHEHFNLPEAPDIVTFSKKMLTGGFFCKKEFRPLQGYRIYNTWMGDSSKIITLEEVIRVINRDKLLENVRETGEILFKGIQELEQQFPQHINSVRGRGTFIAFNGTDATKRDAIIGKLKLLGIHVGGCGEKAVRMRPALIFQPHHAHIFLDKLQTALSGM</sequence>
<keyword evidence="7" id="KW-1185">Reference proteome</keyword>
<evidence type="ECO:0000313" key="7">
    <source>
        <dbReference type="Proteomes" id="UP001445076"/>
    </source>
</evidence>
<dbReference type="Proteomes" id="UP001445076">
    <property type="component" value="Unassembled WGS sequence"/>
</dbReference>
<protein>
    <recommendedName>
        <fullName evidence="8">4-aminobutyrate aminotransferase</fullName>
    </recommendedName>
</protein>
<dbReference type="InterPro" id="IPR005814">
    <property type="entry name" value="Aminotrans_3"/>
</dbReference>
<dbReference type="SUPFAM" id="SSF53383">
    <property type="entry name" value="PLP-dependent transferases"/>
    <property type="match status" value="1"/>
</dbReference>
<evidence type="ECO:0000313" key="6">
    <source>
        <dbReference type="EMBL" id="KAK8741037.1"/>
    </source>
</evidence>
<comment type="similarity">
    <text evidence="2">Belongs to the class-III pyridoxal-phosphate-dependent aminotransferase family.</text>
</comment>
<dbReference type="InterPro" id="IPR015424">
    <property type="entry name" value="PyrdxlP-dep_Trfase"/>
</dbReference>
<dbReference type="Pfam" id="PF00202">
    <property type="entry name" value="Aminotran_3"/>
    <property type="match status" value="1"/>
</dbReference>
<evidence type="ECO:0000256" key="1">
    <source>
        <dbReference type="ARBA" id="ARBA00001933"/>
    </source>
</evidence>
<evidence type="ECO:0000256" key="4">
    <source>
        <dbReference type="ARBA" id="ARBA00022679"/>
    </source>
</evidence>
<dbReference type="GO" id="GO:0005739">
    <property type="term" value="C:mitochondrion"/>
    <property type="evidence" value="ECO:0007669"/>
    <property type="project" value="TreeGrafter"/>
</dbReference>
<dbReference type="GO" id="GO:0008483">
    <property type="term" value="F:transaminase activity"/>
    <property type="evidence" value="ECO:0007669"/>
    <property type="project" value="UniProtKB-KW"/>
</dbReference>
<dbReference type="GO" id="GO:0030170">
    <property type="term" value="F:pyridoxal phosphate binding"/>
    <property type="evidence" value="ECO:0007669"/>
    <property type="project" value="InterPro"/>
</dbReference>
<feature type="non-terminal residue" evidence="6">
    <location>
        <position position="1"/>
    </location>
</feature>
<dbReference type="Gene3D" id="3.40.640.10">
    <property type="entry name" value="Type I PLP-dependent aspartate aminotransferase-like (Major domain)"/>
    <property type="match status" value="1"/>
</dbReference>
<dbReference type="PANTHER" id="PTHR43206">
    <property type="entry name" value="AMINOTRANSFERASE"/>
    <property type="match status" value="1"/>
</dbReference>
<dbReference type="AlphaFoldDB" id="A0AAW0XAV7"/>
<evidence type="ECO:0000256" key="3">
    <source>
        <dbReference type="ARBA" id="ARBA00022576"/>
    </source>
</evidence>
<proteinExistence type="inferred from homology"/>
<comment type="cofactor">
    <cofactor evidence="1">
        <name>pyridoxal 5'-phosphate</name>
        <dbReference type="ChEBI" id="CHEBI:597326"/>
    </cofactor>
</comment>
<dbReference type="GO" id="GO:0009450">
    <property type="term" value="P:gamma-aminobutyric acid catabolic process"/>
    <property type="evidence" value="ECO:0007669"/>
    <property type="project" value="TreeGrafter"/>
</dbReference>
<dbReference type="InterPro" id="IPR015421">
    <property type="entry name" value="PyrdxlP-dep_Trfase_major"/>
</dbReference>
<dbReference type="Gene3D" id="3.90.1150.10">
    <property type="entry name" value="Aspartate Aminotransferase, domain 1"/>
    <property type="match status" value="1"/>
</dbReference>
<comment type="caution">
    <text evidence="6">The sequence shown here is derived from an EMBL/GenBank/DDBJ whole genome shotgun (WGS) entry which is preliminary data.</text>
</comment>